<dbReference type="PANTHER" id="PTHR39470:SF1">
    <property type="entry name" value="CHORISMATE SYNTHASE PROTEIN"/>
    <property type="match status" value="1"/>
</dbReference>
<proteinExistence type="predicted"/>
<evidence type="ECO:0000313" key="3">
    <source>
        <dbReference type="Proteomes" id="UP001383192"/>
    </source>
</evidence>
<comment type="caution">
    <text evidence="2">The sequence shown here is derived from an EMBL/GenBank/DDBJ whole genome shotgun (WGS) entry which is preliminary data.</text>
</comment>
<feature type="transmembrane region" description="Helical" evidence="1">
    <location>
        <begin position="7"/>
        <end position="25"/>
    </location>
</feature>
<name>A0AAW0CAA2_9AGAR</name>
<feature type="transmembrane region" description="Helical" evidence="1">
    <location>
        <begin position="213"/>
        <end position="230"/>
    </location>
</feature>
<evidence type="ECO:0000313" key="2">
    <source>
        <dbReference type="EMBL" id="KAK7035463.1"/>
    </source>
</evidence>
<organism evidence="2 3">
    <name type="scientific">Paramarasmius palmivorus</name>
    <dbReference type="NCBI Taxonomy" id="297713"/>
    <lineage>
        <taxon>Eukaryota</taxon>
        <taxon>Fungi</taxon>
        <taxon>Dikarya</taxon>
        <taxon>Basidiomycota</taxon>
        <taxon>Agaricomycotina</taxon>
        <taxon>Agaricomycetes</taxon>
        <taxon>Agaricomycetidae</taxon>
        <taxon>Agaricales</taxon>
        <taxon>Marasmiineae</taxon>
        <taxon>Marasmiaceae</taxon>
        <taxon>Paramarasmius</taxon>
    </lineage>
</organism>
<keyword evidence="1" id="KW-0812">Transmembrane</keyword>
<reference evidence="2 3" key="1">
    <citation type="submission" date="2024-01" db="EMBL/GenBank/DDBJ databases">
        <title>A draft genome for a cacao thread blight-causing isolate of Paramarasmius palmivorus.</title>
        <authorList>
            <person name="Baruah I.K."/>
            <person name="Bukari Y."/>
            <person name="Amoako-Attah I."/>
            <person name="Meinhardt L.W."/>
            <person name="Bailey B.A."/>
            <person name="Cohen S.P."/>
        </authorList>
    </citation>
    <scope>NUCLEOTIDE SEQUENCE [LARGE SCALE GENOMIC DNA]</scope>
    <source>
        <strain evidence="2 3">GH-12</strain>
    </source>
</reference>
<sequence>MTEAGASLVVFLVTSSITLLSWFLFFPKLPFVNRSTTNPPILRKGISVLVLAHTLFILYRIIILPPPNIFTRLRLPLGIPADSIRSLLLQVSDDTELPRPIENVLKRLGSFEMRTLYIRFGHDALATCEYCSVYTDFALYALPGPLLAYLREATLVGFITVKGSRLEHHRTFGIGALVAAGAAECYWISSVAITIPRDTQIPNGIMWHDTLTLLRHLLFLFLPLIIHFFLGPSPIPITQTTLLAPPGTLPPEQTPEIPPAIRTLQSMITKLQLLRLSRGAIQRQPELRTAAGEYWAAERDEGEWVRTDEAVQKTARDMKMGYDKGNGEVGPLRENARAAVSNLFRGFVPSPFWSSSQPIPQSDT</sequence>
<protein>
    <submittedName>
        <fullName evidence="2">Uncharacterized protein</fullName>
    </submittedName>
</protein>
<dbReference type="PANTHER" id="PTHR39470">
    <property type="entry name" value="CHROMOSOME 10, WHOLE GENOME SHOTGUN SEQUENCE"/>
    <property type="match status" value="1"/>
</dbReference>
<feature type="transmembrane region" description="Helical" evidence="1">
    <location>
        <begin position="172"/>
        <end position="193"/>
    </location>
</feature>
<dbReference type="AlphaFoldDB" id="A0AAW0CAA2"/>
<dbReference type="EMBL" id="JAYKXP010000052">
    <property type="protein sequence ID" value="KAK7035463.1"/>
    <property type="molecule type" value="Genomic_DNA"/>
</dbReference>
<gene>
    <name evidence="2" type="ORF">VNI00_011756</name>
</gene>
<evidence type="ECO:0000256" key="1">
    <source>
        <dbReference type="SAM" id="Phobius"/>
    </source>
</evidence>
<dbReference type="Proteomes" id="UP001383192">
    <property type="component" value="Unassembled WGS sequence"/>
</dbReference>
<keyword evidence="1" id="KW-1133">Transmembrane helix</keyword>
<keyword evidence="1" id="KW-0472">Membrane</keyword>
<accession>A0AAW0CAA2</accession>
<feature type="transmembrane region" description="Helical" evidence="1">
    <location>
        <begin position="45"/>
        <end position="64"/>
    </location>
</feature>
<keyword evidence="3" id="KW-1185">Reference proteome</keyword>